<protein>
    <submittedName>
        <fullName evidence="1">Uncharacterized protein</fullName>
    </submittedName>
</protein>
<sequence length="140" mass="15126">MRPRRDDQVGNLKCSIHLVQGVAKLFCAGLLQETDERIENGRDVSLTEGLKLIAVSEVADDETKNSFAVSRVTGVSVDPKREAFAGLVVSTVGRFKLAGLHQSCGHLVEECLDHQHAAGVCLATNVTHQVLVILMKLTHG</sequence>
<name>A0A645HG42_9ZZZZ</name>
<accession>A0A645HG42</accession>
<dbReference type="AlphaFoldDB" id="A0A645HG42"/>
<reference evidence="1" key="1">
    <citation type="submission" date="2019-08" db="EMBL/GenBank/DDBJ databases">
        <authorList>
            <person name="Kucharzyk K."/>
            <person name="Murdoch R.W."/>
            <person name="Higgins S."/>
            <person name="Loffler F."/>
        </authorList>
    </citation>
    <scope>NUCLEOTIDE SEQUENCE</scope>
</reference>
<proteinExistence type="predicted"/>
<dbReference type="EMBL" id="VSSQ01092242">
    <property type="protein sequence ID" value="MPN37536.1"/>
    <property type="molecule type" value="Genomic_DNA"/>
</dbReference>
<comment type="caution">
    <text evidence="1">The sequence shown here is derived from an EMBL/GenBank/DDBJ whole genome shotgun (WGS) entry which is preliminary data.</text>
</comment>
<gene>
    <name evidence="1" type="ORF">SDC9_185056</name>
</gene>
<evidence type="ECO:0000313" key="1">
    <source>
        <dbReference type="EMBL" id="MPN37536.1"/>
    </source>
</evidence>
<organism evidence="1">
    <name type="scientific">bioreactor metagenome</name>
    <dbReference type="NCBI Taxonomy" id="1076179"/>
    <lineage>
        <taxon>unclassified sequences</taxon>
        <taxon>metagenomes</taxon>
        <taxon>ecological metagenomes</taxon>
    </lineage>
</organism>